<keyword evidence="5 11" id="KW-0032">Aminotransferase</keyword>
<dbReference type="HOGENOM" id="CLU_016922_4_3_9"/>
<evidence type="ECO:0000256" key="6">
    <source>
        <dbReference type="ARBA" id="ARBA00022679"/>
    </source>
</evidence>
<evidence type="ECO:0000256" key="7">
    <source>
        <dbReference type="ARBA" id="ARBA00022691"/>
    </source>
</evidence>
<feature type="site" description="Participates in the substrate recognition with KAPA and in a stacking interaction with the adenine ring of SAM" evidence="11">
    <location>
        <position position="22"/>
    </location>
</feature>
<feature type="binding site" evidence="11">
    <location>
        <position position="413"/>
    </location>
    <ligand>
        <name>substrate</name>
    </ligand>
</feature>
<sequence length="451" mass="49683">MELPVDPARLKAWDHQYLWHPFTDMQQYLAEEPLVIWRGEGIRLQDVDGRWYYDGVSSIWLNVHGHRVPELDRAIERQLARLAHSTLLGQSNVPAVMLAERLIAVAPAGLQRVFYSDSGATAVEIAVKMAIQYWYNQGMAKSKILGFTRNYHGDTVGAMAVAPDPLFHRPFLSLLPENPRVPYPYCYRCPLGETYPGCGLKCLDSVESALDQYQDELAAVIIEPVEGAGGMIPLPPGYLKRLREMTRAHDVLLIVDEVATGFGRTGSWFYCAAAGVTPDILCLAKGITGGYLPLAATLATEAVFRVFLGPPEAKKTLFHGHSYTGNALASAVALANLELMGPLMETLAEKIAAIGQGLEPLTDDPWVGDIRQAGFMVGIELVQDRQQKTPFAWERQIGWAVARRARAAGLLVRPLGSIVVFMPPLASTVEEIQEMLAILRRAIREVEEAGI</sequence>
<dbReference type="NCBIfam" id="TIGR00508">
    <property type="entry name" value="bioA"/>
    <property type="match status" value="1"/>
</dbReference>
<comment type="caution">
    <text evidence="11">Lacks conserved residue(s) required for the propagation of feature annotation.</text>
</comment>
<dbReference type="KEGG" id="sap:Sulac_1575"/>
<dbReference type="Gene3D" id="3.40.640.10">
    <property type="entry name" value="Type I PLP-dependent aspartate aminotransferase-like (Major domain)"/>
    <property type="match status" value="1"/>
</dbReference>
<dbReference type="InterPro" id="IPR005815">
    <property type="entry name" value="BioA"/>
</dbReference>
<reference evidence="12 13" key="2">
    <citation type="journal article" date="2012" name="Stand. Genomic Sci.">
        <title>Complete genome sequence of the moderately thermophilic mineral-sulfide-oxidizing firmicute Sulfobacillus acidophilus type strain (NAL(T)).</title>
        <authorList>
            <person name="Anderson I."/>
            <person name="Chertkov O."/>
            <person name="Chen A."/>
            <person name="Saunders E."/>
            <person name="Lapidus A."/>
            <person name="Nolan M."/>
            <person name="Lucas S."/>
            <person name="Hammon N."/>
            <person name="Deshpande S."/>
            <person name="Cheng J.F."/>
            <person name="Han C."/>
            <person name="Tapia R."/>
            <person name="Goodwin L.A."/>
            <person name="Pitluck S."/>
            <person name="Liolios K."/>
            <person name="Pagani I."/>
            <person name="Ivanova N."/>
            <person name="Mikhailova N."/>
            <person name="Pati A."/>
            <person name="Palaniappan K."/>
            <person name="Land M."/>
            <person name="Pan C."/>
            <person name="Rohde M."/>
            <person name="Pukall R."/>
            <person name="Goker M."/>
            <person name="Detter J.C."/>
            <person name="Woyke T."/>
            <person name="Bristow J."/>
            <person name="Eisen J.A."/>
            <person name="Markowitz V."/>
            <person name="Hugenholtz P."/>
            <person name="Kyrpides N.C."/>
            <person name="Klenk H.P."/>
            <person name="Mavromatis K."/>
        </authorList>
    </citation>
    <scope>NUCLEOTIDE SEQUENCE [LARGE SCALE GENOMIC DNA]</scope>
    <source>
        <strain evidence="13">ATCC 700253 / DSM 10332 / NAL</strain>
    </source>
</reference>
<proteinExistence type="inferred from homology"/>
<keyword evidence="9 11" id="KW-0663">Pyridoxal phosphate</keyword>
<evidence type="ECO:0000256" key="8">
    <source>
        <dbReference type="ARBA" id="ARBA00022756"/>
    </source>
</evidence>
<name>G8TYA8_SULAD</name>
<dbReference type="PANTHER" id="PTHR42684">
    <property type="entry name" value="ADENOSYLMETHIONINE-8-AMINO-7-OXONONANOATE AMINOTRANSFERASE"/>
    <property type="match status" value="1"/>
</dbReference>
<evidence type="ECO:0000256" key="10">
    <source>
        <dbReference type="ARBA" id="ARBA00060970"/>
    </source>
</evidence>
<dbReference type="GO" id="GO:0005737">
    <property type="term" value="C:cytoplasm"/>
    <property type="evidence" value="ECO:0007669"/>
    <property type="project" value="UniProtKB-SubCell"/>
</dbReference>
<evidence type="ECO:0000256" key="4">
    <source>
        <dbReference type="ARBA" id="ARBA00022490"/>
    </source>
</evidence>
<feature type="binding site" evidence="11">
    <location>
        <position position="151"/>
    </location>
    <ligand>
        <name>substrate</name>
    </ligand>
</feature>
<comment type="catalytic activity">
    <reaction evidence="11">
        <text>(8S)-8-amino-7-oxononanoate + S-adenosyl-L-methionine = S-adenosyl-4-methylsulfanyl-2-oxobutanoate + (7R,8S)-7,8-diammoniononanoate</text>
        <dbReference type="Rhea" id="RHEA:16861"/>
        <dbReference type="ChEBI" id="CHEBI:16490"/>
        <dbReference type="ChEBI" id="CHEBI:59789"/>
        <dbReference type="ChEBI" id="CHEBI:149468"/>
        <dbReference type="ChEBI" id="CHEBI:149469"/>
        <dbReference type="EC" id="2.6.1.62"/>
    </reaction>
</comment>
<evidence type="ECO:0000313" key="12">
    <source>
        <dbReference type="EMBL" id="AEW05072.1"/>
    </source>
</evidence>
<dbReference type="UniPathway" id="UPA00078">
    <property type="reaction ID" value="UER00160"/>
</dbReference>
<feature type="binding site" evidence="11">
    <location>
        <position position="256"/>
    </location>
    <ligand>
        <name>pyridoxal 5'-phosphate</name>
        <dbReference type="ChEBI" id="CHEBI:597326"/>
    </ligand>
</feature>
<dbReference type="InterPro" id="IPR015424">
    <property type="entry name" value="PyrdxlP-dep_Trfase"/>
</dbReference>
<dbReference type="HAMAP" id="MF_00834">
    <property type="entry name" value="BioA"/>
    <property type="match status" value="1"/>
</dbReference>
<dbReference type="AlphaFoldDB" id="G8TYA8"/>
<evidence type="ECO:0000256" key="1">
    <source>
        <dbReference type="ARBA" id="ARBA00001933"/>
    </source>
</evidence>
<dbReference type="InterPro" id="IPR049704">
    <property type="entry name" value="Aminotrans_3_PPA_site"/>
</dbReference>
<dbReference type="Gene3D" id="3.90.1150.10">
    <property type="entry name" value="Aspartate Aminotransferase, domain 1"/>
    <property type="match status" value="1"/>
</dbReference>
<evidence type="ECO:0000313" key="13">
    <source>
        <dbReference type="Proteomes" id="UP000005439"/>
    </source>
</evidence>
<evidence type="ECO:0000256" key="11">
    <source>
        <dbReference type="HAMAP-Rule" id="MF_00834"/>
    </source>
</evidence>
<dbReference type="Pfam" id="PF00202">
    <property type="entry name" value="Aminotran_3"/>
    <property type="match status" value="1"/>
</dbReference>
<feature type="modified residue" description="N6-(pyridoxal phosphate)lysine" evidence="11">
    <location>
        <position position="285"/>
    </location>
</feature>
<dbReference type="PROSITE" id="PS00600">
    <property type="entry name" value="AA_TRANSFER_CLASS_3"/>
    <property type="match status" value="1"/>
</dbReference>
<dbReference type="CDD" id="cd00610">
    <property type="entry name" value="OAT_like"/>
    <property type="match status" value="1"/>
</dbReference>
<dbReference type="FunFam" id="3.40.640.10:FF:000078">
    <property type="entry name" value="Adenosylmethionine-8-amino-7-oxononanoate aminotransferase"/>
    <property type="match status" value="1"/>
</dbReference>
<dbReference type="InterPro" id="IPR015422">
    <property type="entry name" value="PyrdxlP-dep_Trfase_small"/>
</dbReference>
<comment type="subcellular location">
    <subcellularLocation>
        <location evidence="2 11">Cytoplasm</location>
    </subcellularLocation>
</comment>
<dbReference type="InterPro" id="IPR005814">
    <property type="entry name" value="Aminotrans_3"/>
</dbReference>
<keyword evidence="4 11" id="KW-0963">Cytoplasm</keyword>
<dbReference type="PATRIC" id="fig|679936.5.peg.1642"/>
<comment type="pathway">
    <text evidence="11">Cofactor biosynthesis; biotin biosynthesis; 7,8-diaminononanoate from 8-amino-7-oxononanoate (SAM route): step 1/1.</text>
</comment>
<accession>G8TYA8</accession>
<dbReference type="InterPro" id="IPR015421">
    <property type="entry name" value="PyrdxlP-dep_Trfase_major"/>
</dbReference>
<dbReference type="GO" id="GO:0004015">
    <property type="term" value="F:adenosylmethionine-8-amino-7-oxononanoate transaminase activity"/>
    <property type="evidence" value="ECO:0007669"/>
    <property type="project" value="UniProtKB-UniRule"/>
</dbReference>
<comment type="subunit">
    <text evidence="3 11">Homodimer.</text>
</comment>
<keyword evidence="7 11" id="KW-0949">S-adenosyl-L-methionine</keyword>
<comment type="function">
    <text evidence="11">Catalyzes the transfer of the alpha-amino group from S-adenosyl-L-methionine (SAM) to 7-keto-8-aminopelargonic acid (KAPA) to form 7,8-diaminopelargonic acid (DAPA). It is the only aminotransferase known to utilize SAM as an amino donor.</text>
</comment>
<gene>
    <name evidence="11" type="primary">bioA</name>
    <name evidence="12" type="ordered locus">Sulac_1575</name>
</gene>
<evidence type="ECO:0000256" key="5">
    <source>
        <dbReference type="ARBA" id="ARBA00022576"/>
    </source>
</evidence>
<dbReference type="GO" id="GO:0009102">
    <property type="term" value="P:biotin biosynthetic process"/>
    <property type="evidence" value="ECO:0007669"/>
    <property type="project" value="UniProtKB-UniRule"/>
</dbReference>
<evidence type="ECO:0000256" key="3">
    <source>
        <dbReference type="ARBA" id="ARBA00011738"/>
    </source>
</evidence>
<reference evidence="13" key="1">
    <citation type="submission" date="2011-12" db="EMBL/GenBank/DDBJ databases">
        <title>The complete genome of chromosome of Sulfobacillus acidophilus DSM 10332.</title>
        <authorList>
            <person name="Lucas S."/>
            <person name="Han J."/>
            <person name="Lapidus A."/>
            <person name="Bruce D."/>
            <person name="Goodwin L."/>
            <person name="Pitluck S."/>
            <person name="Peters L."/>
            <person name="Kyrpides N."/>
            <person name="Mavromatis K."/>
            <person name="Ivanova N."/>
            <person name="Mikhailova N."/>
            <person name="Chertkov O."/>
            <person name="Saunders E."/>
            <person name="Detter J.C."/>
            <person name="Tapia R."/>
            <person name="Han C."/>
            <person name="Land M."/>
            <person name="Hauser L."/>
            <person name="Markowitz V."/>
            <person name="Cheng J.-F."/>
            <person name="Hugenholtz P."/>
            <person name="Woyke T."/>
            <person name="Wu D."/>
            <person name="Pukall R."/>
            <person name="Gehrich-Schroeter G."/>
            <person name="Schneider S."/>
            <person name="Klenk H.-P."/>
            <person name="Eisen J.A."/>
        </authorList>
    </citation>
    <scope>NUCLEOTIDE SEQUENCE [LARGE SCALE GENOMIC DNA]</scope>
    <source>
        <strain evidence="13">ATCC 700253 / DSM 10332 / NAL</strain>
    </source>
</reference>
<evidence type="ECO:0000256" key="2">
    <source>
        <dbReference type="ARBA" id="ARBA00004496"/>
    </source>
</evidence>
<feature type="binding site" evidence="11">
    <location>
        <begin position="321"/>
        <end position="322"/>
    </location>
    <ligand>
        <name>pyridoxal 5'-phosphate</name>
        <dbReference type="ChEBI" id="CHEBI:597326"/>
    </ligand>
</feature>
<dbReference type="EMBL" id="CP003179">
    <property type="protein sequence ID" value="AEW05072.1"/>
    <property type="molecule type" value="Genomic_DNA"/>
</dbReference>
<comment type="cofactor">
    <cofactor evidence="1 11">
        <name>pyridoxal 5'-phosphate</name>
        <dbReference type="ChEBI" id="CHEBI:597326"/>
    </cofactor>
</comment>
<evidence type="ECO:0000256" key="9">
    <source>
        <dbReference type="ARBA" id="ARBA00022898"/>
    </source>
</evidence>
<dbReference type="GO" id="GO:0030170">
    <property type="term" value="F:pyridoxal phosphate binding"/>
    <property type="evidence" value="ECO:0007669"/>
    <property type="project" value="UniProtKB-UniRule"/>
</dbReference>
<protein>
    <recommendedName>
        <fullName evidence="11">Adenosylmethionine-8-amino-7-oxononanoate aminotransferase</fullName>
        <ecNumber evidence="11">2.6.1.62</ecNumber>
    </recommendedName>
    <alternativeName>
        <fullName evidence="11">7,8-diamino-pelargonic acid aminotransferase</fullName>
        <shortName evidence="11">DAPA AT</shortName>
        <shortName evidence="11">DAPA aminotransferase</shortName>
    </alternativeName>
    <alternativeName>
        <fullName evidence="11">7,8-diaminononanoate synthase</fullName>
        <shortName evidence="11">DANS</shortName>
    </alternativeName>
    <alternativeName>
        <fullName evidence="11">Diaminopelargonic acid synthase</fullName>
    </alternativeName>
</protein>
<dbReference type="Proteomes" id="UP000005439">
    <property type="component" value="Chromosome"/>
</dbReference>
<keyword evidence="6 11" id="KW-0808">Transferase</keyword>
<comment type="similarity">
    <text evidence="10 11">Belongs to the class-III pyridoxal-phosphate-dependent aminotransferase family. BioA subfamily.</text>
</comment>
<dbReference type="PANTHER" id="PTHR42684:SF17">
    <property type="entry name" value="ADENOSYLMETHIONINE-8-AMINO-7-OXONONANOATE AMINOTRANSFERASE"/>
    <property type="match status" value="1"/>
</dbReference>
<feature type="binding site" evidence="11">
    <location>
        <position position="320"/>
    </location>
    <ligand>
        <name>substrate</name>
    </ligand>
</feature>
<keyword evidence="8 11" id="KW-0093">Biotin biosynthesis</keyword>
<dbReference type="SUPFAM" id="SSF53383">
    <property type="entry name" value="PLP-dependent transferases"/>
    <property type="match status" value="1"/>
</dbReference>
<organism evidence="12 13">
    <name type="scientific">Sulfobacillus acidophilus (strain ATCC 700253 / DSM 10332 / NAL)</name>
    <dbReference type="NCBI Taxonomy" id="679936"/>
    <lineage>
        <taxon>Bacteria</taxon>
        <taxon>Bacillati</taxon>
        <taxon>Bacillota</taxon>
        <taxon>Clostridia</taxon>
        <taxon>Eubacteriales</taxon>
        <taxon>Clostridiales Family XVII. Incertae Sedis</taxon>
        <taxon>Sulfobacillus</taxon>
    </lineage>
</organism>
<dbReference type="STRING" id="679936.Sulac_1575"/>
<keyword evidence="13" id="KW-1185">Reference proteome</keyword>
<dbReference type="EC" id="2.6.1.62" evidence="11"/>
<feature type="binding site" evidence="11">
    <location>
        <position position="285"/>
    </location>
    <ligand>
        <name>substrate</name>
    </ligand>
</feature>
<feature type="binding site" evidence="11">
    <location>
        <begin position="119"/>
        <end position="120"/>
    </location>
    <ligand>
        <name>pyridoxal 5'-phosphate</name>
        <dbReference type="ChEBI" id="CHEBI:597326"/>
    </ligand>
</feature>